<keyword evidence="2" id="KW-1185">Reference proteome</keyword>
<dbReference type="EMBL" id="BAAACI010000011">
    <property type="protein sequence ID" value="GAA0778854.1"/>
    <property type="molecule type" value="Genomic_DNA"/>
</dbReference>
<reference evidence="1 2" key="1">
    <citation type="journal article" date="2019" name="Int. J. Syst. Evol. Microbiol.">
        <title>The Global Catalogue of Microorganisms (GCM) 10K type strain sequencing project: providing services to taxonomists for standard genome sequencing and annotation.</title>
        <authorList>
            <consortium name="The Broad Institute Genomics Platform"/>
            <consortium name="The Broad Institute Genome Sequencing Center for Infectious Disease"/>
            <person name="Wu L."/>
            <person name="Ma J."/>
        </authorList>
    </citation>
    <scope>NUCLEOTIDE SEQUENCE [LARGE SCALE GENOMIC DNA]</scope>
    <source>
        <strain evidence="1 2">JCM 1417</strain>
    </source>
</reference>
<evidence type="ECO:0000313" key="2">
    <source>
        <dbReference type="Proteomes" id="UP001501047"/>
    </source>
</evidence>
<dbReference type="Gene3D" id="3.90.70.10">
    <property type="entry name" value="Cysteine proteinases"/>
    <property type="match status" value="1"/>
</dbReference>
<name>A0ABN1KY36_CLOSU</name>
<proteinExistence type="predicted"/>
<evidence type="ECO:0008006" key="3">
    <source>
        <dbReference type="Google" id="ProtNLM"/>
    </source>
</evidence>
<organism evidence="1 2">
    <name type="scientific">Clostridium subterminale</name>
    <dbReference type="NCBI Taxonomy" id="1550"/>
    <lineage>
        <taxon>Bacteria</taxon>
        <taxon>Bacillati</taxon>
        <taxon>Bacillota</taxon>
        <taxon>Clostridia</taxon>
        <taxon>Eubacteriales</taxon>
        <taxon>Clostridiaceae</taxon>
        <taxon>Clostridium</taxon>
    </lineage>
</organism>
<comment type="caution">
    <text evidence="1">The sequence shown here is derived from an EMBL/GenBank/DDBJ whole genome shotgun (WGS) entry which is preliminary data.</text>
</comment>
<sequence length="124" mass="13775">MIKYIPQSTDLTCGQACVAMLANISIEEAINKMGTDGSTEPIDIINGLEACGVKCDDAFVKITSENPSYPPICVLLVWFPNYGHWVIHYNGKFYDPEFGLMDECAPNGRIGAYLSVYLDERENE</sequence>
<accession>A0ABN1KY36</accession>
<protein>
    <recommendedName>
        <fullName evidence="3">Peptidase C39 domain-containing protein</fullName>
    </recommendedName>
</protein>
<dbReference type="Proteomes" id="UP001501047">
    <property type="component" value="Unassembled WGS sequence"/>
</dbReference>
<dbReference type="RefSeq" id="WP_343827970.1">
    <property type="nucleotide sequence ID" value="NZ_BAAACI010000011.1"/>
</dbReference>
<gene>
    <name evidence="1" type="ORF">GCM10008908_36400</name>
</gene>
<evidence type="ECO:0000313" key="1">
    <source>
        <dbReference type="EMBL" id="GAA0778854.1"/>
    </source>
</evidence>